<keyword evidence="1" id="KW-0812">Transmembrane</keyword>
<comment type="caution">
    <text evidence="2">The sequence shown here is derived from an EMBL/GenBank/DDBJ whole genome shotgun (WGS) entry which is preliminary data.</text>
</comment>
<keyword evidence="1" id="KW-0472">Membrane</keyword>
<gene>
    <name evidence="2" type="ORF">BN4901_0826</name>
</gene>
<organism evidence="2 3">
    <name type="scientific">Citrobacter europaeus</name>
    <dbReference type="NCBI Taxonomy" id="1914243"/>
    <lineage>
        <taxon>Bacteria</taxon>
        <taxon>Pseudomonadati</taxon>
        <taxon>Pseudomonadota</taxon>
        <taxon>Gammaproteobacteria</taxon>
        <taxon>Enterobacterales</taxon>
        <taxon>Enterobacteriaceae</taxon>
        <taxon>Citrobacter</taxon>
    </lineage>
</organism>
<protein>
    <submittedName>
        <fullName evidence="2">Uncharacterized protein</fullName>
    </submittedName>
</protein>
<dbReference type="EMBL" id="FLUX01000007">
    <property type="protein sequence ID" value="SCA74961.1"/>
    <property type="molecule type" value="Genomic_DNA"/>
</dbReference>
<keyword evidence="3" id="KW-1185">Reference proteome</keyword>
<proteinExistence type="predicted"/>
<name>A0ABY0JXG7_9ENTR</name>
<keyword evidence="1" id="KW-1133">Transmembrane helix</keyword>
<evidence type="ECO:0000313" key="3">
    <source>
        <dbReference type="Proteomes" id="UP000195338"/>
    </source>
</evidence>
<dbReference type="Proteomes" id="UP000195338">
    <property type="component" value="Unassembled WGS sequence"/>
</dbReference>
<evidence type="ECO:0000313" key="2">
    <source>
        <dbReference type="EMBL" id="SCA74961.1"/>
    </source>
</evidence>
<accession>A0ABY0JXG7</accession>
<reference evidence="2 3" key="1">
    <citation type="submission" date="2016-04" db="EMBL/GenBank/DDBJ databases">
        <authorList>
            <person name="Mornico D."/>
        </authorList>
    </citation>
    <scope>NUCLEOTIDE SEQUENCE [LARGE SCALE GENOMIC DNA]</scope>
    <source>
        <strain evidence="2 3">A121</strain>
    </source>
</reference>
<feature type="transmembrane region" description="Helical" evidence="1">
    <location>
        <begin position="32"/>
        <end position="55"/>
    </location>
</feature>
<evidence type="ECO:0000256" key="1">
    <source>
        <dbReference type="SAM" id="Phobius"/>
    </source>
</evidence>
<sequence>MQKKRPGITGFISNNQTLRTAGKSGKKMAVKIIAKCIMFLIAFMLDLFLICKLLMQG</sequence>